<comment type="caution">
    <text evidence="2">The sequence shown here is derived from an EMBL/GenBank/DDBJ whole genome shotgun (WGS) entry which is preliminary data.</text>
</comment>
<feature type="chain" id="PRO_5046992031" description="Lipoprotein" evidence="1">
    <location>
        <begin position="23"/>
        <end position="145"/>
    </location>
</feature>
<evidence type="ECO:0000256" key="1">
    <source>
        <dbReference type="SAM" id="SignalP"/>
    </source>
</evidence>
<evidence type="ECO:0008006" key="4">
    <source>
        <dbReference type="Google" id="ProtNLM"/>
    </source>
</evidence>
<accession>A0ABW6V4Y5</accession>
<dbReference type="PROSITE" id="PS51257">
    <property type="entry name" value="PROKAR_LIPOPROTEIN"/>
    <property type="match status" value="1"/>
</dbReference>
<proteinExistence type="predicted"/>
<dbReference type="Proteomes" id="UP001602119">
    <property type="component" value="Unassembled WGS sequence"/>
</dbReference>
<feature type="signal peptide" evidence="1">
    <location>
        <begin position="1"/>
        <end position="22"/>
    </location>
</feature>
<dbReference type="RefSeq" id="WP_157545124.1">
    <property type="nucleotide sequence ID" value="NZ_BBYK01000043.1"/>
</dbReference>
<evidence type="ECO:0000313" key="2">
    <source>
        <dbReference type="EMBL" id="MFF4774374.1"/>
    </source>
</evidence>
<sequence length="145" mass="15673">MKDGVRRAALLCTVLLAAACGADGGVRVEGPAPSASPPRGPVYIIAFPDDPLRRPSAFALDEFHSMTGIRWTSWGEEKAVGIGGVSSMWCLPACQDRPYPGTITLSGLTWRERVGYYTRFTVRADGLPPDRAGELTDRRLPLPES</sequence>
<gene>
    <name evidence="2" type="ORF">ACFY05_16085</name>
</gene>
<dbReference type="EMBL" id="JBIAXI010000008">
    <property type="protein sequence ID" value="MFF4774374.1"/>
    <property type="molecule type" value="Genomic_DNA"/>
</dbReference>
<reference evidence="2 3" key="1">
    <citation type="submission" date="2024-10" db="EMBL/GenBank/DDBJ databases">
        <title>The Natural Products Discovery Center: Release of the First 8490 Sequenced Strains for Exploring Actinobacteria Biosynthetic Diversity.</title>
        <authorList>
            <person name="Kalkreuter E."/>
            <person name="Kautsar S.A."/>
            <person name="Yang D."/>
            <person name="Bader C.D."/>
            <person name="Teijaro C.N."/>
            <person name="Fluegel L."/>
            <person name="Davis C.M."/>
            <person name="Simpson J.R."/>
            <person name="Lauterbach L."/>
            <person name="Steele A.D."/>
            <person name="Gui C."/>
            <person name="Meng S."/>
            <person name="Li G."/>
            <person name="Viehrig K."/>
            <person name="Ye F."/>
            <person name="Su P."/>
            <person name="Kiefer A.F."/>
            <person name="Nichols A."/>
            <person name="Cepeda A.J."/>
            <person name="Yan W."/>
            <person name="Fan B."/>
            <person name="Jiang Y."/>
            <person name="Adhikari A."/>
            <person name="Zheng C.-J."/>
            <person name="Schuster L."/>
            <person name="Cowan T.M."/>
            <person name="Smanski M.J."/>
            <person name="Chevrette M.G."/>
            <person name="De Carvalho L.P.S."/>
            <person name="Shen B."/>
        </authorList>
    </citation>
    <scope>NUCLEOTIDE SEQUENCE [LARGE SCALE GENOMIC DNA]</scope>
    <source>
        <strain evidence="2 3">NPDC001281</strain>
    </source>
</reference>
<protein>
    <recommendedName>
        <fullName evidence="4">Lipoprotein</fullName>
    </recommendedName>
</protein>
<evidence type="ECO:0000313" key="3">
    <source>
        <dbReference type="Proteomes" id="UP001602119"/>
    </source>
</evidence>
<keyword evidence="1" id="KW-0732">Signal</keyword>
<keyword evidence="3" id="KW-1185">Reference proteome</keyword>
<organism evidence="2 3">
    <name type="scientific">Microtetraspora fusca</name>
    <dbReference type="NCBI Taxonomy" id="1997"/>
    <lineage>
        <taxon>Bacteria</taxon>
        <taxon>Bacillati</taxon>
        <taxon>Actinomycetota</taxon>
        <taxon>Actinomycetes</taxon>
        <taxon>Streptosporangiales</taxon>
        <taxon>Streptosporangiaceae</taxon>
        <taxon>Microtetraspora</taxon>
    </lineage>
</organism>
<name>A0ABW6V4Y5_MICFU</name>